<dbReference type="GO" id="GO:0000156">
    <property type="term" value="F:phosphorelay response regulator activity"/>
    <property type="evidence" value="ECO:0007669"/>
    <property type="project" value="InterPro"/>
</dbReference>
<dbReference type="InterPro" id="IPR011006">
    <property type="entry name" value="CheY-like_superfamily"/>
</dbReference>
<keyword evidence="5" id="KW-1185">Reference proteome</keyword>
<dbReference type="SUPFAM" id="SSF52172">
    <property type="entry name" value="CheY-like"/>
    <property type="match status" value="1"/>
</dbReference>
<dbReference type="PANTHER" id="PTHR37299:SF1">
    <property type="entry name" value="STAGE 0 SPORULATION PROTEIN A HOMOLOG"/>
    <property type="match status" value="1"/>
</dbReference>
<dbReference type="Pfam" id="PF00072">
    <property type="entry name" value="Response_reg"/>
    <property type="match status" value="1"/>
</dbReference>
<dbReference type="GO" id="GO:0003677">
    <property type="term" value="F:DNA binding"/>
    <property type="evidence" value="ECO:0007669"/>
    <property type="project" value="InterPro"/>
</dbReference>
<protein>
    <submittedName>
        <fullName evidence="4">Response regulator</fullName>
    </submittedName>
</protein>
<evidence type="ECO:0000313" key="5">
    <source>
        <dbReference type="Proteomes" id="UP000428260"/>
    </source>
</evidence>
<gene>
    <name evidence="4" type="ORF">GM418_13110</name>
</gene>
<evidence type="ECO:0000259" key="2">
    <source>
        <dbReference type="PROSITE" id="PS50110"/>
    </source>
</evidence>
<dbReference type="InterPro" id="IPR046947">
    <property type="entry name" value="LytR-like"/>
</dbReference>
<dbReference type="PROSITE" id="PS50110">
    <property type="entry name" value="RESPONSE_REGULATORY"/>
    <property type="match status" value="1"/>
</dbReference>
<dbReference type="InterPro" id="IPR007492">
    <property type="entry name" value="LytTR_DNA-bd_dom"/>
</dbReference>
<dbReference type="PROSITE" id="PS50930">
    <property type="entry name" value="HTH_LYTTR"/>
    <property type="match status" value="1"/>
</dbReference>
<sequence length="270" mass="31036">MLYLCFMTRFNAIIVDDEMNVRQTLEILLRHYCPDIRLCGSAESAATARQLLKAFEVHLIFLDISMPNENGFDFIASIPKEKYAIIFTTAHEEYALKAIKANAIDYLLKPINPSELKEAVDKATSFLNLRQQQNNVQNVYSESLENLLQQVKGENKQVKKITVVEKFGFRIVEVDTIRYLEADSNYTILHLSGLEKIISSKSLGEFEKVLDSNQFFRIHKSNIVNLNYLKGFSSYQGYFAVLDDGTKLPISRRRFNEFRELVGTHSKSID</sequence>
<keyword evidence="1" id="KW-0597">Phosphoprotein</keyword>
<proteinExistence type="predicted"/>
<name>A0A6I6JWS0_9BACT</name>
<evidence type="ECO:0000256" key="1">
    <source>
        <dbReference type="PROSITE-ProRule" id="PRU00169"/>
    </source>
</evidence>
<feature type="modified residue" description="4-aspartylphosphate" evidence="1">
    <location>
        <position position="63"/>
    </location>
</feature>
<dbReference type="Pfam" id="PF04397">
    <property type="entry name" value="LytTR"/>
    <property type="match status" value="1"/>
</dbReference>
<dbReference type="Proteomes" id="UP000428260">
    <property type="component" value="Chromosome"/>
</dbReference>
<dbReference type="Gene3D" id="2.40.50.1020">
    <property type="entry name" value="LytTr DNA-binding domain"/>
    <property type="match status" value="1"/>
</dbReference>
<dbReference type="Gene3D" id="3.40.50.2300">
    <property type="match status" value="1"/>
</dbReference>
<dbReference type="AlphaFoldDB" id="A0A6I6JWS0"/>
<reference evidence="4 5" key="1">
    <citation type="submission" date="2019-11" db="EMBL/GenBank/DDBJ databases">
        <authorList>
            <person name="Zheng R.K."/>
            <person name="Sun C.M."/>
        </authorList>
    </citation>
    <scope>NUCLEOTIDE SEQUENCE [LARGE SCALE GENOMIC DNA]</scope>
    <source>
        <strain evidence="4 5">WC007</strain>
    </source>
</reference>
<dbReference type="SMART" id="SM00448">
    <property type="entry name" value="REC"/>
    <property type="match status" value="1"/>
</dbReference>
<evidence type="ECO:0000259" key="3">
    <source>
        <dbReference type="PROSITE" id="PS50930"/>
    </source>
</evidence>
<feature type="domain" description="Response regulatory" evidence="2">
    <location>
        <begin position="11"/>
        <end position="124"/>
    </location>
</feature>
<dbReference type="PANTHER" id="PTHR37299">
    <property type="entry name" value="TRANSCRIPTIONAL REGULATOR-RELATED"/>
    <property type="match status" value="1"/>
</dbReference>
<dbReference type="KEGG" id="mcos:GM418_13110"/>
<organism evidence="4 5">
    <name type="scientific">Maribellus comscasis</name>
    <dbReference type="NCBI Taxonomy" id="2681766"/>
    <lineage>
        <taxon>Bacteria</taxon>
        <taxon>Pseudomonadati</taxon>
        <taxon>Bacteroidota</taxon>
        <taxon>Bacteroidia</taxon>
        <taxon>Marinilabiliales</taxon>
        <taxon>Prolixibacteraceae</taxon>
        <taxon>Maribellus</taxon>
    </lineage>
</organism>
<feature type="domain" description="HTH LytTR-type" evidence="3">
    <location>
        <begin position="161"/>
        <end position="264"/>
    </location>
</feature>
<accession>A0A6I6JWS0</accession>
<dbReference type="EMBL" id="CP046401">
    <property type="protein sequence ID" value="QGY44567.1"/>
    <property type="molecule type" value="Genomic_DNA"/>
</dbReference>
<dbReference type="SMART" id="SM00850">
    <property type="entry name" value="LytTR"/>
    <property type="match status" value="1"/>
</dbReference>
<evidence type="ECO:0000313" key="4">
    <source>
        <dbReference type="EMBL" id="QGY44567.1"/>
    </source>
</evidence>
<dbReference type="InterPro" id="IPR001789">
    <property type="entry name" value="Sig_transdc_resp-reg_receiver"/>
</dbReference>